<dbReference type="EMBL" id="BSXG01000031">
    <property type="protein sequence ID" value="GME26754.1"/>
    <property type="molecule type" value="Genomic_DNA"/>
</dbReference>
<sequence>MSQCSGRPGTAVDISSYNNENDKPVCSLQCLILYVATATWFEDSVIAREAFSVLSLLDFLIREEGLKAPVHDEPASWESWIDAEMMKRTKLLGFCFFNLYTVLFNLPPLILSTEIELTLPSTEQEWRAKSAAEWTSLRTTQPGFQAALRGLFEASSPSARYSSLGGYVLIHAIMQNIWLLQHTSKLLPRSAAASSLPAADVASFERALKAWCANWSQDHASSLDPISPHGPVPFNATALLRLAHIRISTPADAVQSLRSWDAARIARSLHAGGRSSSSTLAADRCPRLTRAALHCAHALSVPVKLGINFVAHTQALYWSNQHALCALESAGLLARWLRVVAAVPAAALATEERRLLDFVLQMVAETQGGGGEESQRLLLAAPARLSAVVVRLWAKLFRSDSVWEMVGLVGRVLEAYADLLEADAA</sequence>
<keyword evidence="2" id="KW-1185">Reference proteome</keyword>
<comment type="caution">
    <text evidence="1">The sequence shown here is derived from an EMBL/GenBank/DDBJ whole genome shotgun (WGS) entry which is preliminary data.</text>
</comment>
<evidence type="ECO:0000313" key="2">
    <source>
        <dbReference type="Proteomes" id="UP001165186"/>
    </source>
</evidence>
<organism evidence="1 2">
    <name type="scientific">Neofusicoccum parvum</name>
    <dbReference type="NCBI Taxonomy" id="310453"/>
    <lineage>
        <taxon>Eukaryota</taxon>
        <taxon>Fungi</taxon>
        <taxon>Dikarya</taxon>
        <taxon>Ascomycota</taxon>
        <taxon>Pezizomycotina</taxon>
        <taxon>Dothideomycetes</taxon>
        <taxon>Dothideomycetes incertae sedis</taxon>
        <taxon>Botryosphaeriales</taxon>
        <taxon>Botryosphaeriaceae</taxon>
        <taxon>Neofusicoccum</taxon>
    </lineage>
</organism>
<protein>
    <submittedName>
        <fullName evidence="1">Uncharacterized protein</fullName>
    </submittedName>
</protein>
<evidence type="ECO:0000313" key="1">
    <source>
        <dbReference type="EMBL" id="GME26754.1"/>
    </source>
</evidence>
<reference evidence="1" key="1">
    <citation type="submission" date="2024-09" db="EMBL/GenBank/DDBJ databases">
        <title>Draft Genome Sequences of Neofusicoccum parvum.</title>
        <authorList>
            <person name="Ashida A."/>
            <person name="Camagna M."/>
            <person name="Tanaka A."/>
            <person name="Takemoto D."/>
        </authorList>
    </citation>
    <scope>NUCLEOTIDE SEQUENCE</scope>
    <source>
        <strain evidence="1">PPO83</strain>
    </source>
</reference>
<proteinExistence type="predicted"/>
<name>A0ACB5S1U9_9PEZI</name>
<dbReference type="Proteomes" id="UP001165186">
    <property type="component" value="Unassembled WGS sequence"/>
</dbReference>
<gene>
    <name evidence="1" type="primary">g12555</name>
    <name evidence="1" type="ORF">NpPPO83_00012555</name>
</gene>
<accession>A0ACB5S1U9</accession>